<reference evidence="2" key="1">
    <citation type="journal article" date="2019" name="Int. J. Syst. Evol. Microbiol.">
        <title>The Global Catalogue of Microorganisms (GCM) 10K type strain sequencing project: providing services to taxonomists for standard genome sequencing and annotation.</title>
        <authorList>
            <consortium name="The Broad Institute Genomics Platform"/>
            <consortium name="The Broad Institute Genome Sequencing Center for Infectious Disease"/>
            <person name="Wu L."/>
            <person name="Ma J."/>
        </authorList>
    </citation>
    <scope>NUCLEOTIDE SEQUENCE [LARGE SCALE GENOMIC DNA]</scope>
    <source>
        <strain evidence="2">JCM 18531</strain>
    </source>
</reference>
<proteinExistence type="predicted"/>
<dbReference type="EMBL" id="BAABKM010000002">
    <property type="protein sequence ID" value="GAA4697125.1"/>
    <property type="molecule type" value="Genomic_DNA"/>
</dbReference>
<name>A0ABP8WXC4_9ACTN</name>
<evidence type="ECO:0000313" key="1">
    <source>
        <dbReference type="EMBL" id="GAA4697125.1"/>
    </source>
</evidence>
<evidence type="ECO:0008006" key="3">
    <source>
        <dbReference type="Google" id="ProtNLM"/>
    </source>
</evidence>
<organism evidence="1 2">
    <name type="scientific">Nocardioides conyzicola</name>
    <dbReference type="NCBI Taxonomy" id="1651781"/>
    <lineage>
        <taxon>Bacteria</taxon>
        <taxon>Bacillati</taxon>
        <taxon>Actinomycetota</taxon>
        <taxon>Actinomycetes</taxon>
        <taxon>Propionibacteriales</taxon>
        <taxon>Nocardioidaceae</taxon>
        <taxon>Nocardioides</taxon>
    </lineage>
</organism>
<protein>
    <recommendedName>
        <fullName evidence="3">DUF4352 domain-containing protein</fullName>
    </recommendedName>
</protein>
<keyword evidence="2" id="KW-1185">Reference proteome</keyword>
<evidence type="ECO:0000313" key="2">
    <source>
        <dbReference type="Proteomes" id="UP001499974"/>
    </source>
</evidence>
<sequence>MSDLGDTVLRMEIAALSVAALALVVSVASAAYARRTAHAAEREAEAATSAERRANRPTLVVEIEAKVGETDDSAIYNVRNDGPIDLDSISVHPPTPDDGIRYPVARVGSDWADHAAGLGAVRMGERARFVLAIGAREKLPDFRVRLVATRGADEWEQVVLLDNPRRGRVRIIFPT</sequence>
<comment type="caution">
    <text evidence="1">The sequence shown here is derived from an EMBL/GenBank/DDBJ whole genome shotgun (WGS) entry which is preliminary data.</text>
</comment>
<gene>
    <name evidence="1" type="ORF">GCM10023349_11140</name>
</gene>
<dbReference type="Proteomes" id="UP001499974">
    <property type="component" value="Unassembled WGS sequence"/>
</dbReference>
<accession>A0ABP8WXC4</accession>